<keyword evidence="2" id="KW-0805">Transcription regulation</keyword>
<dbReference type="PANTHER" id="PTHR13068">
    <property type="entry name" value="CGI-12 PROTEIN-RELATED"/>
    <property type="match status" value="1"/>
</dbReference>
<dbReference type="FunFam" id="1.25.70.10:FF:000001">
    <property type="entry name" value="Mitochondrial transcription termination factor-like"/>
    <property type="match status" value="1"/>
</dbReference>
<proteinExistence type="inferred from homology"/>
<dbReference type="EMBL" id="JANAVB010038219">
    <property type="protein sequence ID" value="KAJ6801208.1"/>
    <property type="molecule type" value="Genomic_DNA"/>
</dbReference>
<keyword evidence="5" id="KW-1185">Reference proteome</keyword>
<reference evidence="4" key="1">
    <citation type="journal article" date="2023" name="GigaByte">
        <title>Genome assembly of the bearded iris, Iris pallida Lam.</title>
        <authorList>
            <person name="Bruccoleri R.E."/>
            <person name="Oakeley E.J."/>
            <person name="Faust A.M.E."/>
            <person name="Altorfer M."/>
            <person name="Dessus-Babus S."/>
            <person name="Burckhardt D."/>
            <person name="Oertli M."/>
            <person name="Naumann U."/>
            <person name="Petersen F."/>
            <person name="Wong J."/>
        </authorList>
    </citation>
    <scope>NUCLEOTIDE SEQUENCE</scope>
    <source>
        <strain evidence="4">GSM-AAB239-AS_SAM_17_03QT</strain>
    </source>
</reference>
<gene>
    <name evidence="4" type="ORF">M6B38_198770</name>
</gene>
<reference evidence="4" key="2">
    <citation type="submission" date="2023-04" db="EMBL/GenBank/DDBJ databases">
        <authorList>
            <person name="Bruccoleri R.E."/>
            <person name="Oakeley E.J."/>
            <person name="Faust A.-M."/>
            <person name="Dessus-Babus S."/>
            <person name="Altorfer M."/>
            <person name="Burckhardt D."/>
            <person name="Oertli M."/>
            <person name="Naumann U."/>
            <person name="Petersen F."/>
            <person name="Wong J."/>
        </authorList>
    </citation>
    <scope>NUCLEOTIDE SEQUENCE</scope>
    <source>
        <strain evidence="4">GSM-AAB239-AS_SAM_17_03QT</strain>
        <tissue evidence="4">Leaf</tissue>
    </source>
</reference>
<comment type="similarity">
    <text evidence="1">Belongs to the mTERF family.</text>
</comment>
<organism evidence="4 5">
    <name type="scientific">Iris pallida</name>
    <name type="common">Sweet iris</name>
    <dbReference type="NCBI Taxonomy" id="29817"/>
    <lineage>
        <taxon>Eukaryota</taxon>
        <taxon>Viridiplantae</taxon>
        <taxon>Streptophyta</taxon>
        <taxon>Embryophyta</taxon>
        <taxon>Tracheophyta</taxon>
        <taxon>Spermatophyta</taxon>
        <taxon>Magnoliopsida</taxon>
        <taxon>Liliopsida</taxon>
        <taxon>Asparagales</taxon>
        <taxon>Iridaceae</taxon>
        <taxon>Iridoideae</taxon>
        <taxon>Irideae</taxon>
        <taxon>Iris</taxon>
    </lineage>
</organism>
<sequence>MMLLLLEKKLHHLFHLHSSSSSSRNSLLLLLRFSTTLQTLQNPSSSSSSSPPKSAHFMVEEYLINKCGLSPDKALKASKDLTHLKSPSNPDSVLLFLRRRCGLSDPDIAALVSRRPDFLCFNVEKTLKPKLESLQQDLGFTPPELVRLLSQNPNALCYLDLGPKLDFLKTLLGGSNENLLKALEKDLFLLGANLHKTLLPNVSFLRHCGVSDTRITKLMTQKRGFVTKNPAEVEAVVAWTEELGAPRGSTMFYHMLQTLVCFTRATFEAKRQLWTGLGMSGAEFMAAFRRHPALIHLSEGNARRKVEFLLKEAGFEMPYLARRPGMFTYSLERRVRPRSFVLRLLKREGLPRGELDVFNAMSIVEERFIDKFVSPNEEKVPDLREAYLAACAVMDHGMPIVSKQNMLMMNV</sequence>
<keyword evidence="2" id="KW-0806">Transcription termination</keyword>
<dbReference type="Pfam" id="PF02536">
    <property type="entry name" value="mTERF"/>
    <property type="match status" value="1"/>
</dbReference>
<evidence type="ECO:0000256" key="1">
    <source>
        <dbReference type="ARBA" id="ARBA00007692"/>
    </source>
</evidence>
<evidence type="ECO:0000256" key="2">
    <source>
        <dbReference type="ARBA" id="ARBA00022472"/>
    </source>
</evidence>
<name>A0AAX6EAZ1_IRIPA</name>
<evidence type="ECO:0000313" key="4">
    <source>
        <dbReference type="EMBL" id="KAJ6801208.1"/>
    </source>
</evidence>
<dbReference type="AlphaFoldDB" id="A0AAX6EAZ1"/>
<accession>A0AAX6EAZ1</accession>
<keyword evidence="3" id="KW-0809">Transit peptide</keyword>
<evidence type="ECO:0000256" key="3">
    <source>
        <dbReference type="ARBA" id="ARBA00022946"/>
    </source>
</evidence>
<dbReference type="Proteomes" id="UP001140949">
    <property type="component" value="Unassembled WGS sequence"/>
</dbReference>
<comment type="caution">
    <text evidence="4">The sequence shown here is derived from an EMBL/GenBank/DDBJ whole genome shotgun (WGS) entry which is preliminary data.</text>
</comment>
<dbReference type="PANTHER" id="PTHR13068:SF236">
    <property type="entry name" value="OS02G0749800 PROTEIN"/>
    <property type="match status" value="1"/>
</dbReference>
<dbReference type="Gene3D" id="1.25.70.10">
    <property type="entry name" value="Transcription termination factor 3, mitochondrial"/>
    <property type="match status" value="2"/>
</dbReference>
<dbReference type="GO" id="GO:0006353">
    <property type="term" value="P:DNA-templated transcription termination"/>
    <property type="evidence" value="ECO:0007669"/>
    <property type="project" value="UniProtKB-KW"/>
</dbReference>
<evidence type="ECO:0000313" key="5">
    <source>
        <dbReference type="Proteomes" id="UP001140949"/>
    </source>
</evidence>
<keyword evidence="2" id="KW-0804">Transcription</keyword>
<dbReference type="GO" id="GO:0003676">
    <property type="term" value="F:nucleic acid binding"/>
    <property type="evidence" value="ECO:0007669"/>
    <property type="project" value="InterPro"/>
</dbReference>
<dbReference type="InterPro" id="IPR038538">
    <property type="entry name" value="MTERF_sf"/>
</dbReference>
<protein>
    <submittedName>
        <fullName evidence="4">Mitochondrial transcription termination factor family protein isoform X1</fullName>
    </submittedName>
</protein>
<dbReference type="InterPro" id="IPR003690">
    <property type="entry name" value="MTERF"/>
</dbReference>
<dbReference type="SMART" id="SM00733">
    <property type="entry name" value="Mterf"/>
    <property type="match status" value="5"/>
</dbReference>